<evidence type="ECO:0000313" key="2">
    <source>
        <dbReference type="EMBL" id="GBP58896.1"/>
    </source>
</evidence>
<comment type="caution">
    <text evidence="2">The sequence shown here is derived from an EMBL/GenBank/DDBJ whole genome shotgun (WGS) entry which is preliminary data.</text>
</comment>
<dbReference type="AlphaFoldDB" id="A0A4C1X578"/>
<proteinExistence type="predicted"/>
<reference evidence="2 3" key="1">
    <citation type="journal article" date="2019" name="Commun. Biol.">
        <title>The bagworm genome reveals a unique fibroin gene that provides high tensile strength.</title>
        <authorList>
            <person name="Kono N."/>
            <person name="Nakamura H."/>
            <person name="Ohtoshi R."/>
            <person name="Tomita M."/>
            <person name="Numata K."/>
            <person name="Arakawa K."/>
        </authorList>
    </citation>
    <scope>NUCLEOTIDE SEQUENCE [LARGE SCALE GENOMIC DNA]</scope>
</reference>
<name>A0A4C1X578_EUMVA</name>
<evidence type="ECO:0000313" key="3">
    <source>
        <dbReference type="Proteomes" id="UP000299102"/>
    </source>
</evidence>
<gene>
    <name evidence="2" type="ORF">EVAR_54691_1</name>
</gene>
<feature type="region of interest" description="Disordered" evidence="1">
    <location>
        <begin position="53"/>
        <end position="73"/>
    </location>
</feature>
<protein>
    <submittedName>
        <fullName evidence="2">Uncharacterized protein</fullName>
    </submittedName>
</protein>
<dbReference type="Proteomes" id="UP000299102">
    <property type="component" value="Unassembled WGS sequence"/>
</dbReference>
<keyword evidence="3" id="KW-1185">Reference proteome</keyword>
<evidence type="ECO:0000256" key="1">
    <source>
        <dbReference type="SAM" id="MobiDB-lite"/>
    </source>
</evidence>
<accession>A0A4C1X578</accession>
<dbReference type="EMBL" id="BGZK01000747">
    <property type="protein sequence ID" value="GBP58896.1"/>
    <property type="molecule type" value="Genomic_DNA"/>
</dbReference>
<organism evidence="2 3">
    <name type="scientific">Eumeta variegata</name>
    <name type="common">Bagworm moth</name>
    <name type="synonym">Eumeta japonica</name>
    <dbReference type="NCBI Taxonomy" id="151549"/>
    <lineage>
        <taxon>Eukaryota</taxon>
        <taxon>Metazoa</taxon>
        <taxon>Ecdysozoa</taxon>
        <taxon>Arthropoda</taxon>
        <taxon>Hexapoda</taxon>
        <taxon>Insecta</taxon>
        <taxon>Pterygota</taxon>
        <taxon>Neoptera</taxon>
        <taxon>Endopterygota</taxon>
        <taxon>Lepidoptera</taxon>
        <taxon>Glossata</taxon>
        <taxon>Ditrysia</taxon>
        <taxon>Tineoidea</taxon>
        <taxon>Psychidae</taxon>
        <taxon>Oiketicinae</taxon>
        <taxon>Eumeta</taxon>
    </lineage>
</organism>
<sequence length="102" mass="11739">MCVSHECTASWRVILCYTSNSDQHMEQIDDQWIFNSGRRFIVESLARNPVTVAVSRHSTPRSTTVRDTDVTPRHRHGWIRPVDAYTQRFDASHDLGQTTTHG</sequence>